<sequence length="139" mass="14624">MSETPDEARRRDDDVEDALVPADEASVPADPAEASAPVVVPMVVTSDVTDEAVTVRRAPRYGRFMVLGAALGVVLALILTFAFPESDEFDRGQVFGFLLLGLGAIGVAFGALVALLFDRVLAGRAGTAIAEHESSHRAD</sequence>
<dbReference type="RefSeq" id="WP_350348704.1">
    <property type="nucleotide sequence ID" value="NZ_CP158374.1"/>
</dbReference>
<keyword evidence="2" id="KW-1133">Transmembrane helix</keyword>
<reference evidence="3" key="1">
    <citation type="submission" date="2024-05" db="EMBL/GenBank/DDBJ databases">
        <authorList>
            <person name="Yu L."/>
        </authorList>
    </citation>
    <scope>NUCLEOTIDE SEQUENCE</scope>
    <source>
        <strain evidence="3">G08B096</strain>
    </source>
</reference>
<name>A0AAU7W7Q9_9MICO</name>
<evidence type="ECO:0000313" key="3">
    <source>
        <dbReference type="EMBL" id="XBX82688.1"/>
    </source>
</evidence>
<protein>
    <recommendedName>
        <fullName evidence="4">MFS transporter</fullName>
    </recommendedName>
</protein>
<keyword evidence="2" id="KW-0472">Membrane</keyword>
<evidence type="ECO:0008006" key="4">
    <source>
        <dbReference type="Google" id="ProtNLM"/>
    </source>
</evidence>
<feature type="transmembrane region" description="Helical" evidence="2">
    <location>
        <begin position="64"/>
        <end position="83"/>
    </location>
</feature>
<dbReference type="AlphaFoldDB" id="A0AAU7W7Q9"/>
<keyword evidence="2" id="KW-0812">Transmembrane</keyword>
<accession>A0AAU7W7Q9</accession>
<feature type="transmembrane region" description="Helical" evidence="2">
    <location>
        <begin position="95"/>
        <end position="117"/>
    </location>
</feature>
<feature type="compositionally biased region" description="Low complexity" evidence="1">
    <location>
        <begin position="18"/>
        <end position="33"/>
    </location>
</feature>
<evidence type="ECO:0000256" key="1">
    <source>
        <dbReference type="SAM" id="MobiDB-lite"/>
    </source>
</evidence>
<gene>
    <name evidence="3" type="ORF">ABIQ69_01880</name>
</gene>
<feature type="compositionally biased region" description="Basic and acidic residues" evidence="1">
    <location>
        <begin position="1"/>
        <end position="13"/>
    </location>
</feature>
<evidence type="ECO:0000256" key="2">
    <source>
        <dbReference type="SAM" id="Phobius"/>
    </source>
</evidence>
<dbReference type="EMBL" id="CP158374">
    <property type="protein sequence ID" value="XBX82688.1"/>
    <property type="molecule type" value="Genomic_DNA"/>
</dbReference>
<organism evidence="3">
    <name type="scientific">Agromyces sp. G08B096</name>
    <dbReference type="NCBI Taxonomy" id="3156399"/>
    <lineage>
        <taxon>Bacteria</taxon>
        <taxon>Bacillati</taxon>
        <taxon>Actinomycetota</taxon>
        <taxon>Actinomycetes</taxon>
        <taxon>Micrococcales</taxon>
        <taxon>Microbacteriaceae</taxon>
        <taxon>Agromyces</taxon>
    </lineage>
</organism>
<proteinExistence type="predicted"/>
<feature type="region of interest" description="Disordered" evidence="1">
    <location>
        <begin position="1"/>
        <end position="33"/>
    </location>
</feature>